<keyword evidence="3" id="KW-1185">Reference proteome</keyword>
<dbReference type="SUPFAM" id="SSF54909">
    <property type="entry name" value="Dimeric alpha+beta barrel"/>
    <property type="match status" value="1"/>
</dbReference>
<dbReference type="GO" id="GO:0016491">
    <property type="term" value="F:oxidoreductase activity"/>
    <property type="evidence" value="ECO:0007669"/>
    <property type="project" value="InterPro"/>
</dbReference>
<organism evidence="2 3">
    <name type="scientific">Luteibacter pinisoli</name>
    <dbReference type="NCBI Taxonomy" id="2589080"/>
    <lineage>
        <taxon>Bacteria</taxon>
        <taxon>Pseudomonadati</taxon>
        <taxon>Pseudomonadota</taxon>
        <taxon>Gammaproteobacteria</taxon>
        <taxon>Lysobacterales</taxon>
        <taxon>Rhodanobacteraceae</taxon>
        <taxon>Luteibacter</taxon>
    </lineage>
</organism>
<dbReference type="InterPro" id="IPR011008">
    <property type="entry name" value="Dimeric_a/b-barrel"/>
</dbReference>
<name>A0A4Y5YY15_9GAMM</name>
<dbReference type="NCBIfam" id="TIGR02118">
    <property type="entry name" value="EthD family reductase"/>
    <property type="match status" value="1"/>
</dbReference>
<evidence type="ECO:0000313" key="2">
    <source>
        <dbReference type="EMBL" id="QDE37737.1"/>
    </source>
</evidence>
<dbReference type="InterPro" id="IPR009799">
    <property type="entry name" value="EthD_dom"/>
</dbReference>
<dbReference type="RefSeq" id="WP_139978504.1">
    <property type="nucleotide sequence ID" value="NZ_CP041046.1"/>
</dbReference>
<accession>A0A4Y5YY15</accession>
<dbReference type="AlphaFoldDB" id="A0A4Y5YY15"/>
<dbReference type="PANTHER" id="PTHR40260:SF2">
    <property type="entry name" value="BLR8190 PROTEIN"/>
    <property type="match status" value="1"/>
</dbReference>
<dbReference type="Proteomes" id="UP000316093">
    <property type="component" value="Chromosome"/>
</dbReference>
<feature type="domain" description="EthD" evidence="1">
    <location>
        <begin position="22"/>
        <end position="95"/>
    </location>
</feature>
<dbReference type="OrthoDB" id="5343971at2"/>
<proteinExistence type="predicted"/>
<dbReference type="Gene3D" id="3.30.70.100">
    <property type="match status" value="1"/>
</dbReference>
<protein>
    <submittedName>
        <fullName evidence="2">EthD family reductase</fullName>
    </submittedName>
</protein>
<sequence>MSNDDRRIVIYVTYVGEPSDRFDRAYYEETHLPLVLRAWKKYGLLGATAYFPSRSHTGTRCICECVFRNETAVHTAFASPEAPFVMADVIKFTDLLPIRVHAVPL</sequence>
<gene>
    <name evidence="2" type="ORF">FIV34_00260</name>
</gene>
<dbReference type="PANTHER" id="PTHR40260">
    <property type="entry name" value="BLR8190 PROTEIN"/>
    <property type="match status" value="1"/>
</dbReference>
<dbReference type="Pfam" id="PF07110">
    <property type="entry name" value="EthD"/>
    <property type="match status" value="1"/>
</dbReference>
<evidence type="ECO:0000259" key="1">
    <source>
        <dbReference type="Pfam" id="PF07110"/>
    </source>
</evidence>
<dbReference type="EMBL" id="CP041046">
    <property type="protein sequence ID" value="QDE37737.1"/>
    <property type="molecule type" value="Genomic_DNA"/>
</dbReference>
<reference evidence="2 3" key="1">
    <citation type="submission" date="2019-06" db="EMBL/GenBank/DDBJ databases">
        <title>A complete genome sequence for Luteibacter pinisoli MAH-14.</title>
        <authorList>
            <person name="Baltrus D.A."/>
        </authorList>
    </citation>
    <scope>NUCLEOTIDE SEQUENCE [LARGE SCALE GENOMIC DNA]</scope>
    <source>
        <strain evidence="2 3">MAH-14</strain>
    </source>
</reference>
<dbReference type="KEGG" id="lpy:FIV34_00260"/>
<evidence type="ECO:0000313" key="3">
    <source>
        <dbReference type="Proteomes" id="UP000316093"/>
    </source>
</evidence>